<dbReference type="AlphaFoldDB" id="X1Q119"/>
<reference evidence="2" key="1">
    <citation type="journal article" date="2014" name="Front. Microbiol.">
        <title>High frequency of phylogenetically diverse reductive dehalogenase-homologous genes in deep subseafloor sedimentary metagenomes.</title>
        <authorList>
            <person name="Kawai M."/>
            <person name="Futagami T."/>
            <person name="Toyoda A."/>
            <person name="Takaki Y."/>
            <person name="Nishi S."/>
            <person name="Hori S."/>
            <person name="Arai W."/>
            <person name="Tsubouchi T."/>
            <person name="Morono Y."/>
            <person name="Uchiyama I."/>
            <person name="Ito T."/>
            <person name="Fujiyama A."/>
            <person name="Inagaki F."/>
            <person name="Takami H."/>
        </authorList>
    </citation>
    <scope>NUCLEOTIDE SEQUENCE</scope>
    <source>
        <strain evidence="2">Expedition CK06-06</strain>
    </source>
</reference>
<evidence type="ECO:0000313" key="2">
    <source>
        <dbReference type="EMBL" id="GAI62242.1"/>
    </source>
</evidence>
<feature type="transmembrane region" description="Helical" evidence="1">
    <location>
        <begin position="47"/>
        <end position="66"/>
    </location>
</feature>
<protein>
    <submittedName>
        <fullName evidence="2">Uncharacterized protein</fullName>
    </submittedName>
</protein>
<keyword evidence="1" id="KW-0472">Membrane</keyword>
<dbReference type="EMBL" id="BARW01001659">
    <property type="protein sequence ID" value="GAI62242.1"/>
    <property type="molecule type" value="Genomic_DNA"/>
</dbReference>
<feature type="non-terminal residue" evidence="2">
    <location>
        <position position="292"/>
    </location>
</feature>
<comment type="caution">
    <text evidence="2">The sequence shown here is derived from an EMBL/GenBank/DDBJ whole genome shotgun (WGS) entry which is preliminary data.</text>
</comment>
<keyword evidence="1" id="KW-0812">Transmembrane</keyword>
<proteinExistence type="predicted"/>
<sequence>MVIVPSESTRQNAGINPTIIKVLISKKLLFIFNLNNKETLRPIQNPTIILIILFLFVSCLFSFLIIKKIFQKEPSQSEVIIEEDAVTPPEELTPDEEEEDKILPEDITKIEIYLDGDKNNGIFLGEAVYGLSSKEAFLIYGDKAADSGYVLVWDNEEYTFEPGSTHYLYVYTYIPKYGWDYTRTKIQVPGEPGNAENIKMSVDSLRQNEVIKEDKKKELRISGWAADFNVTDSTGIDKVEIYLNGPKGFGKLLGEAKYGLERQDVADAFGNPNYLNSGYSFTYDASSFEPSS</sequence>
<keyword evidence="1" id="KW-1133">Transmembrane helix</keyword>
<accession>X1Q119</accession>
<gene>
    <name evidence="2" type="ORF">S12H4_05119</name>
</gene>
<organism evidence="2">
    <name type="scientific">marine sediment metagenome</name>
    <dbReference type="NCBI Taxonomy" id="412755"/>
    <lineage>
        <taxon>unclassified sequences</taxon>
        <taxon>metagenomes</taxon>
        <taxon>ecological metagenomes</taxon>
    </lineage>
</organism>
<name>X1Q119_9ZZZZ</name>
<evidence type="ECO:0000256" key="1">
    <source>
        <dbReference type="SAM" id="Phobius"/>
    </source>
</evidence>